<accession>H2YC36</accession>
<dbReference type="InParanoid" id="H2YC36"/>
<feature type="compositionally biased region" description="Polar residues" evidence="1">
    <location>
        <begin position="38"/>
        <end position="53"/>
    </location>
</feature>
<reference evidence="3" key="1">
    <citation type="submission" date="2003-08" db="EMBL/GenBank/DDBJ databases">
        <authorList>
            <person name="Birren B."/>
            <person name="Nusbaum C."/>
            <person name="Abebe A."/>
            <person name="Abouelleil A."/>
            <person name="Adekoya E."/>
            <person name="Ait-zahra M."/>
            <person name="Allen N."/>
            <person name="Allen T."/>
            <person name="An P."/>
            <person name="Anderson M."/>
            <person name="Anderson S."/>
            <person name="Arachchi H."/>
            <person name="Armbruster J."/>
            <person name="Bachantsang P."/>
            <person name="Baldwin J."/>
            <person name="Barry A."/>
            <person name="Bayul T."/>
            <person name="Blitshsteyn B."/>
            <person name="Bloom T."/>
            <person name="Blye J."/>
            <person name="Boguslavskiy L."/>
            <person name="Borowsky M."/>
            <person name="Boukhgalter B."/>
            <person name="Brunache A."/>
            <person name="Butler J."/>
            <person name="Calixte N."/>
            <person name="Calvo S."/>
            <person name="Camarata J."/>
            <person name="Campo K."/>
            <person name="Chang J."/>
            <person name="Cheshatsang Y."/>
            <person name="Citroen M."/>
            <person name="Collymore A."/>
            <person name="Considine T."/>
            <person name="Cook A."/>
            <person name="Cooke P."/>
            <person name="Corum B."/>
            <person name="Cuomo C."/>
            <person name="David R."/>
            <person name="Dawoe T."/>
            <person name="Degray S."/>
            <person name="Dodge S."/>
            <person name="Dooley K."/>
            <person name="Dorje P."/>
            <person name="Dorjee K."/>
            <person name="Dorris L."/>
            <person name="Duffey N."/>
            <person name="Dupes A."/>
            <person name="Elkins T."/>
            <person name="Engels R."/>
            <person name="Erickson J."/>
            <person name="Farina A."/>
            <person name="Faro S."/>
            <person name="Ferreira P."/>
            <person name="Fischer H."/>
            <person name="Fitzgerald M."/>
            <person name="Foley K."/>
            <person name="Gage D."/>
            <person name="Galagan J."/>
            <person name="Gearin G."/>
            <person name="Gnerre S."/>
            <person name="Gnirke A."/>
            <person name="Goyette A."/>
            <person name="Graham J."/>
            <person name="Grandbois E."/>
            <person name="Gyaltsen K."/>
            <person name="Hafez N."/>
            <person name="Hagopian D."/>
            <person name="Hagos B."/>
            <person name="Hall J."/>
            <person name="Hatcher B."/>
            <person name="Heller A."/>
            <person name="Higgins H."/>
            <person name="Honan T."/>
            <person name="Horn A."/>
            <person name="Houde N."/>
            <person name="Hughes L."/>
            <person name="Hulme W."/>
            <person name="Husby E."/>
            <person name="Iliev I."/>
            <person name="Jaffe D."/>
            <person name="Jones C."/>
            <person name="Kamal M."/>
            <person name="Kamat A."/>
            <person name="Kamvysselis M."/>
            <person name="Karlsson E."/>
            <person name="Kells C."/>
            <person name="Kieu A."/>
            <person name="Kisner P."/>
            <person name="Kodira C."/>
            <person name="Kulbokas E."/>
            <person name="Labutti K."/>
            <person name="Lama D."/>
            <person name="Landers T."/>
            <person name="Leger J."/>
            <person name="Levine S."/>
            <person name="Lewis D."/>
            <person name="Lewis T."/>
            <person name="Lindblad-toh K."/>
            <person name="Liu X."/>
            <person name="Lokyitsang T."/>
            <person name="Lokyitsang Y."/>
            <person name="Lucien O."/>
            <person name="Lui A."/>
            <person name="Ma L.J."/>
            <person name="Mabbitt R."/>
            <person name="Macdonald J."/>
            <person name="Maclean C."/>
            <person name="Major J."/>
            <person name="Manning J."/>
            <person name="Marabella R."/>
            <person name="Maru K."/>
            <person name="Matthews C."/>
            <person name="Mauceli E."/>
            <person name="Mccarthy M."/>
            <person name="Mcdonough S."/>
            <person name="Mcghee T."/>
            <person name="Meldrim J."/>
            <person name="Meneus L."/>
            <person name="Mesirov J."/>
            <person name="Mihalev A."/>
            <person name="Mihova T."/>
            <person name="Mikkelsen T."/>
            <person name="Mlenga V."/>
            <person name="Moru K."/>
            <person name="Mozes J."/>
            <person name="Mulrain L."/>
            <person name="Munson G."/>
            <person name="Naylor J."/>
            <person name="Newes C."/>
            <person name="Nguyen C."/>
            <person name="Nguyen N."/>
            <person name="Nguyen T."/>
            <person name="Nicol R."/>
            <person name="Nielsen C."/>
            <person name="Nizzari M."/>
            <person name="Norbu C."/>
            <person name="Norbu N."/>
            <person name="O'donnell P."/>
            <person name="Okoawo O."/>
            <person name="O'leary S."/>
            <person name="Omotosho B."/>
            <person name="O'neill K."/>
            <person name="Osman S."/>
            <person name="Parker S."/>
            <person name="Perrin D."/>
            <person name="Phunkhang P."/>
            <person name="Piqani B."/>
            <person name="Purcell S."/>
            <person name="Rachupka T."/>
            <person name="Ramasamy U."/>
            <person name="Rameau R."/>
            <person name="Ray V."/>
            <person name="Raymond C."/>
            <person name="Retta R."/>
            <person name="Richardson S."/>
            <person name="Rise C."/>
            <person name="Rodriguez J."/>
            <person name="Rogers J."/>
            <person name="Rogov P."/>
            <person name="Rutman M."/>
            <person name="Schupbach R."/>
            <person name="Seaman C."/>
            <person name="Settipalli S."/>
            <person name="Sharpe T."/>
            <person name="Sheridan J."/>
            <person name="Sherpa N."/>
            <person name="Shi J."/>
            <person name="Smirnov S."/>
            <person name="Smith C."/>
            <person name="Sougnez C."/>
            <person name="Spencer B."/>
            <person name="Stalker J."/>
            <person name="Stange-thomann N."/>
            <person name="Stavropoulos S."/>
            <person name="Stetson K."/>
            <person name="Stone C."/>
            <person name="Stone S."/>
            <person name="Stubbs M."/>
            <person name="Talamas J."/>
            <person name="Tchuinga P."/>
            <person name="Tenzing P."/>
            <person name="Tesfaye S."/>
            <person name="Theodore J."/>
            <person name="Thoulutsang Y."/>
            <person name="Topham K."/>
            <person name="Towey S."/>
            <person name="Tsamla T."/>
            <person name="Tsomo N."/>
            <person name="Vallee D."/>
            <person name="Vassiliev H."/>
            <person name="Venkataraman V."/>
            <person name="Vinson J."/>
            <person name="Vo A."/>
            <person name="Wade C."/>
            <person name="Wang S."/>
            <person name="Wangchuk T."/>
            <person name="Wangdi T."/>
            <person name="Whittaker C."/>
            <person name="Wilkinson J."/>
            <person name="Wu Y."/>
            <person name="Wyman D."/>
            <person name="Yadav S."/>
            <person name="Yang S."/>
            <person name="Yang X."/>
            <person name="Yeager S."/>
            <person name="Yee E."/>
            <person name="Young G."/>
            <person name="Zainoun J."/>
            <person name="Zembeck L."/>
            <person name="Zimmer A."/>
            <person name="Zody M."/>
            <person name="Lander E."/>
        </authorList>
    </citation>
    <scope>NUCLEOTIDE SEQUENCE [LARGE SCALE GENOMIC DNA]</scope>
</reference>
<evidence type="ECO:0000313" key="2">
    <source>
        <dbReference type="Ensembl" id="ENSCSAVP00000002884.1"/>
    </source>
</evidence>
<dbReference type="Proteomes" id="UP000007875">
    <property type="component" value="Unassembled WGS sequence"/>
</dbReference>
<dbReference type="HOGENOM" id="CLU_2108149_0_0_1"/>
<keyword evidence="3" id="KW-1185">Reference proteome</keyword>
<evidence type="ECO:0008006" key="4">
    <source>
        <dbReference type="Google" id="ProtNLM"/>
    </source>
</evidence>
<organism evidence="2 3">
    <name type="scientific">Ciona savignyi</name>
    <name type="common">Pacific transparent sea squirt</name>
    <dbReference type="NCBI Taxonomy" id="51511"/>
    <lineage>
        <taxon>Eukaryota</taxon>
        <taxon>Metazoa</taxon>
        <taxon>Chordata</taxon>
        <taxon>Tunicata</taxon>
        <taxon>Ascidiacea</taxon>
        <taxon>Phlebobranchia</taxon>
        <taxon>Cionidae</taxon>
        <taxon>Ciona</taxon>
    </lineage>
</organism>
<name>H2YC36_CIOSA</name>
<reference evidence="2" key="3">
    <citation type="submission" date="2025-09" db="UniProtKB">
        <authorList>
            <consortium name="Ensembl"/>
        </authorList>
    </citation>
    <scope>IDENTIFICATION</scope>
</reference>
<feature type="region of interest" description="Disordered" evidence="1">
    <location>
        <begin position="1"/>
        <end position="55"/>
    </location>
</feature>
<protein>
    <recommendedName>
        <fullName evidence="4">cGMP-dependent protein kinase interacting domain-containing protein</fullName>
    </recommendedName>
</protein>
<reference evidence="2" key="2">
    <citation type="submission" date="2025-08" db="UniProtKB">
        <authorList>
            <consortium name="Ensembl"/>
        </authorList>
    </citation>
    <scope>IDENTIFICATION</scope>
</reference>
<dbReference type="Ensembl" id="ENSCSAVT00000002928.1">
    <property type="protein sequence ID" value="ENSCSAVP00000002884.1"/>
    <property type="gene ID" value="ENSCSAVG00000001720.1"/>
</dbReference>
<feature type="compositionally biased region" description="Basic and acidic residues" evidence="1">
    <location>
        <begin position="1"/>
        <end position="15"/>
    </location>
</feature>
<sequence>MSVEYLYEHEYRRSQGDPVNLLRTRDPTNTSNHSSSSQNPVIASAVSRNVKSASEQRLERIEYEMRLLQDKLRQEQERKNALEDEVALLRRDNTRLQNHACVRSVVGKVKSSQSN</sequence>
<feature type="compositionally biased region" description="Low complexity" evidence="1">
    <location>
        <begin position="28"/>
        <end position="37"/>
    </location>
</feature>
<evidence type="ECO:0000313" key="3">
    <source>
        <dbReference type="Proteomes" id="UP000007875"/>
    </source>
</evidence>
<evidence type="ECO:0000256" key="1">
    <source>
        <dbReference type="SAM" id="MobiDB-lite"/>
    </source>
</evidence>
<proteinExistence type="predicted"/>
<dbReference type="AlphaFoldDB" id="H2YC36"/>